<dbReference type="Proteomes" id="UP000036681">
    <property type="component" value="Unplaced"/>
</dbReference>
<feature type="region of interest" description="Disordered" evidence="7">
    <location>
        <begin position="29"/>
        <end position="51"/>
    </location>
</feature>
<reference evidence="10" key="1">
    <citation type="submission" date="2023-03" db="UniProtKB">
        <authorList>
            <consortium name="WormBaseParasite"/>
        </authorList>
    </citation>
    <scope>IDENTIFICATION</scope>
</reference>
<evidence type="ECO:0000256" key="5">
    <source>
        <dbReference type="ARBA" id="ARBA00023163"/>
    </source>
</evidence>
<dbReference type="GO" id="GO:0005634">
    <property type="term" value="C:nucleus"/>
    <property type="evidence" value="ECO:0007669"/>
    <property type="project" value="UniProtKB-SubCell"/>
</dbReference>
<keyword evidence="9" id="KW-1185">Reference proteome</keyword>
<evidence type="ECO:0000256" key="4">
    <source>
        <dbReference type="ARBA" id="ARBA00023125"/>
    </source>
</evidence>
<dbReference type="Pfam" id="PF03299">
    <property type="entry name" value="TF_AP-2"/>
    <property type="match status" value="1"/>
</dbReference>
<evidence type="ECO:0000256" key="7">
    <source>
        <dbReference type="SAM" id="MobiDB-lite"/>
    </source>
</evidence>
<evidence type="ECO:0000256" key="3">
    <source>
        <dbReference type="ARBA" id="ARBA00023015"/>
    </source>
</evidence>
<sequence>MYSQGASTTQFAAHFVTKNELPHKRSCCRAEEDKENEEQQQQPQPTAQQTGNIREQQFAFLGKASRFGFPMPAYFQPGIDGGSLYRQYTTQQQPTFISTSTPASSTLDVCRNTSNSGADHDSGFHSDLSLNISGRPTSPCTIETFQGHPMFSAQSPLFLPPPRAMKVELPIDVNPEQEFCKTPSRTALLTSKQLSVSVGEIHRRIFGPEMLNISILGAYLRKAKEKSGGKALRDDLKQYGMNLPSGRRKNGVATTWTCFVEEETQQMAVDLDEATRRHFPVRNCAQTLLRRLSSEDPQNLHIMVDNTRRILGELAQIFREDKSPTHGRENHPSTLDKSLQNGFYNFSCVTHGFGMPAYIAAINVVQSVLDALAQENAMVLGQRANFYGAVDPSMQPGPSTVFGQPFTTAAYLSQGGCTS</sequence>
<dbReference type="AlphaFoldDB" id="A0A9J2Q6Y9"/>
<keyword evidence="3" id="KW-0805">Transcription regulation</keyword>
<comment type="subcellular location">
    <subcellularLocation>
        <location evidence="1">Nucleus</location>
    </subcellularLocation>
</comment>
<keyword evidence="5" id="KW-0804">Transcription</keyword>
<name>A0A9J2Q6Y9_ASCLU</name>
<dbReference type="GO" id="GO:0000981">
    <property type="term" value="F:DNA-binding transcription factor activity, RNA polymerase II-specific"/>
    <property type="evidence" value="ECO:0007669"/>
    <property type="project" value="TreeGrafter"/>
</dbReference>
<evidence type="ECO:0000256" key="6">
    <source>
        <dbReference type="ARBA" id="ARBA00023242"/>
    </source>
</evidence>
<dbReference type="InterPro" id="IPR013854">
    <property type="entry name" value="TF_AP2_C"/>
</dbReference>
<dbReference type="PRINTS" id="PR01748">
    <property type="entry name" value="AP2TNSCPFCT"/>
</dbReference>
<accession>A0A9J2Q6Y9</accession>
<organism evidence="9 10">
    <name type="scientific">Ascaris lumbricoides</name>
    <name type="common">Giant roundworm</name>
    <dbReference type="NCBI Taxonomy" id="6252"/>
    <lineage>
        <taxon>Eukaryota</taxon>
        <taxon>Metazoa</taxon>
        <taxon>Ecdysozoa</taxon>
        <taxon>Nematoda</taxon>
        <taxon>Chromadorea</taxon>
        <taxon>Rhabditida</taxon>
        <taxon>Spirurina</taxon>
        <taxon>Ascaridomorpha</taxon>
        <taxon>Ascaridoidea</taxon>
        <taxon>Ascarididae</taxon>
        <taxon>Ascaris</taxon>
    </lineage>
</organism>
<dbReference type="PANTHER" id="PTHR10812">
    <property type="entry name" value="TRANSCRIPTION FACTOR AP-2"/>
    <property type="match status" value="1"/>
</dbReference>
<evidence type="ECO:0000256" key="1">
    <source>
        <dbReference type="ARBA" id="ARBA00004123"/>
    </source>
</evidence>
<dbReference type="GO" id="GO:0000977">
    <property type="term" value="F:RNA polymerase II transcription regulatory region sequence-specific DNA binding"/>
    <property type="evidence" value="ECO:0007669"/>
    <property type="project" value="TreeGrafter"/>
</dbReference>
<dbReference type="WBParaSite" id="ALUE_0001729401-mRNA-1">
    <property type="protein sequence ID" value="ALUE_0001729401-mRNA-1"/>
    <property type="gene ID" value="ALUE_0001729401"/>
</dbReference>
<comment type="similarity">
    <text evidence="2">Belongs to the AP-2 family.</text>
</comment>
<keyword evidence="6" id="KW-0539">Nucleus</keyword>
<evidence type="ECO:0000313" key="10">
    <source>
        <dbReference type="WBParaSite" id="ALUE_0001729401-mRNA-1"/>
    </source>
</evidence>
<feature type="domain" description="Transcription factor AP-2 C-terminal" evidence="8">
    <location>
        <begin position="179"/>
        <end position="370"/>
    </location>
</feature>
<dbReference type="InterPro" id="IPR004979">
    <property type="entry name" value="TF_AP2"/>
</dbReference>
<proteinExistence type="inferred from homology"/>
<dbReference type="PANTHER" id="PTHR10812:SF17">
    <property type="entry name" value="TRANSCRIPTION FACTOR AP-2, ISOFORM D"/>
    <property type="match status" value="1"/>
</dbReference>
<evidence type="ECO:0000256" key="2">
    <source>
        <dbReference type="ARBA" id="ARBA00007770"/>
    </source>
</evidence>
<feature type="compositionally biased region" description="Low complexity" evidence="7">
    <location>
        <begin position="39"/>
        <end position="50"/>
    </location>
</feature>
<keyword evidence="4" id="KW-0238">DNA-binding</keyword>
<dbReference type="GO" id="GO:0042127">
    <property type="term" value="P:regulation of cell population proliferation"/>
    <property type="evidence" value="ECO:0007669"/>
    <property type="project" value="TreeGrafter"/>
</dbReference>
<protein>
    <submittedName>
        <fullName evidence="10">Transcription factor AP-2 C-terminal domain-containing protein</fullName>
    </submittedName>
</protein>
<evidence type="ECO:0000313" key="9">
    <source>
        <dbReference type="Proteomes" id="UP000036681"/>
    </source>
</evidence>
<evidence type="ECO:0000259" key="8">
    <source>
        <dbReference type="Pfam" id="PF03299"/>
    </source>
</evidence>